<dbReference type="Proteomes" id="UP000010552">
    <property type="component" value="Unassembled WGS sequence"/>
</dbReference>
<organism evidence="2 3">
    <name type="scientific">Pteropus alecto</name>
    <name type="common">Black flying fox</name>
    <dbReference type="NCBI Taxonomy" id="9402"/>
    <lineage>
        <taxon>Eukaryota</taxon>
        <taxon>Metazoa</taxon>
        <taxon>Chordata</taxon>
        <taxon>Craniata</taxon>
        <taxon>Vertebrata</taxon>
        <taxon>Euteleostomi</taxon>
        <taxon>Mammalia</taxon>
        <taxon>Eutheria</taxon>
        <taxon>Laurasiatheria</taxon>
        <taxon>Chiroptera</taxon>
        <taxon>Yinpterochiroptera</taxon>
        <taxon>Pteropodoidea</taxon>
        <taxon>Pteropodidae</taxon>
        <taxon>Pteropodinae</taxon>
        <taxon>Pteropus</taxon>
    </lineage>
</organism>
<feature type="region of interest" description="Disordered" evidence="1">
    <location>
        <begin position="251"/>
        <end position="288"/>
    </location>
</feature>
<evidence type="ECO:0000313" key="3">
    <source>
        <dbReference type="Proteomes" id="UP000010552"/>
    </source>
</evidence>
<feature type="compositionally biased region" description="Pro residues" evidence="1">
    <location>
        <begin position="215"/>
        <end position="225"/>
    </location>
</feature>
<feature type="region of interest" description="Disordered" evidence="1">
    <location>
        <begin position="130"/>
        <end position="159"/>
    </location>
</feature>
<feature type="region of interest" description="Disordered" evidence="1">
    <location>
        <begin position="174"/>
        <end position="228"/>
    </location>
</feature>
<feature type="compositionally biased region" description="Low complexity" evidence="1">
    <location>
        <begin position="91"/>
        <end position="102"/>
    </location>
</feature>
<gene>
    <name evidence="2" type="ORF">PAL_GLEAN10021166</name>
</gene>
<evidence type="ECO:0000313" key="2">
    <source>
        <dbReference type="EMBL" id="ELK14635.1"/>
    </source>
</evidence>
<name>L5KTT8_PTEAL</name>
<feature type="compositionally biased region" description="Pro residues" evidence="1">
    <location>
        <begin position="48"/>
        <end position="59"/>
    </location>
</feature>
<proteinExistence type="predicted"/>
<feature type="compositionally biased region" description="Basic and acidic residues" evidence="1">
    <location>
        <begin position="278"/>
        <end position="288"/>
    </location>
</feature>
<protein>
    <submittedName>
        <fullName evidence="2">Uncharacterized protein</fullName>
    </submittedName>
</protein>
<evidence type="ECO:0000256" key="1">
    <source>
        <dbReference type="SAM" id="MobiDB-lite"/>
    </source>
</evidence>
<dbReference type="AlphaFoldDB" id="L5KTT8"/>
<dbReference type="EMBL" id="KB030567">
    <property type="protein sequence ID" value="ELK14635.1"/>
    <property type="molecule type" value="Genomic_DNA"/>
</dbReference>
<reference evidence="3" key="1">
    <citation type="journal article" date="2013" name="Science">
        <title>Comparative analysis of bat genomes provides insight into the evolution of flight and immunity.</title>
        <authorList>
            <person name="Zhang G."/>
            <person name="Cowled C."/>
            <person name="Shi Z."/>
            <person name="Huang Z."/>
            <person name="Bishop-Lilly K.A."/>
            <person name="Fang X."/>
            <person name="Wynne J.W."/>
            <person name="Xiong Z."/>
            <person name="Baker M.L."/>
            <person name="Zhao W."/>
            <person name="Tachedjian M."/>
            <person name="Zhu Y."/>
            <person name="Zhou P."/>
            <person name="Jiang X."/>
            <person name="Ng J."/>
            <person name="Yang L."/>
            <person name="Wu L."/>
            <person name="Xiao J."/>
            <person name="Feng Y."/>
            <person name="Chen Y."/>
            <person name="Sun X."/>
            <person name="Zhang Y."/>
            <person name="Marsh G.A."/>
            <person name="Crameri G."/>
            <person name="Broder C.C."/>
            <person name="Frey K.G."/>
            <person name="Wang L.F."/>
            <person name="Wang J."/>
        </authorList>
    </citation>
    <scope>NUCLEOTIDE SEQUENCE [LARGE SCALE GENOMIC DNA]</scope>
</reference>
<accession>L5KTT8</accession>
<feature type="compositionally biased region" description="Low complexity" evidence="1">
    <location>
        <begin position="183"/>
        <end position="193"/>
    </location>
</feature>
<sequence length="288" mass="30322">MFHRLPHLVDSCEDTSLHTSIPSTLSFSNTIISLLPWFPSSRNAYPFGPPDPRLSPPTPSGSQSSAPVPRTPGQRRAPPAHHPDFAPSTLPIPLAPQASAAPAPHPSTIEQHAPRLRHLTAHDVGGAVRKASGERLARSGAHTSLFGDRRAWKPGGTPTRVPLGCDSRDKECLHGLPGSPATASWPRPSARTASPPPLSAGPIGPRPRCAAHAQIPPPRTAPPTRPRAHAGADLLEAKTWQRLAVASALGSWSRPIPGRAAGGTSLLGRKKLGGCPGRTERSEQDGIF</sequence>
<dbReference type="InParanoid" id="L5KTT8"/>
<feature type="region of interest" description="Disordered" evidence="1">
    <location>
        <begin position="48"/>
        <end position="108"/>
    </location>
</feature>
<keyword evidence="3" id="KW-1185">Reference proteome</keyword>